<proteinExistence type="inferred from homology"/>
<evidence type="ECO:0008006" key="6">
    <source>
        <dbReference type="Google" id="ProtNLM"/>
    </source>
</evidence>
<comment type="caution">
    <text evidence="4">The sequence shown here is derived from an EMBL/GenBank/DDBJ whole genome shotgun (WGS) entry which is preliminary data.</text>
</comment>
<reference evidence="4 5" key="1">
    <citation type="submission" date="2013-11" db="EMBL/GenBank/DDBJ databases">
        <title>The Genome Sequence of Phytophthora parasitica P1976.</title>
        <authorList>
            <consortium name="The Broad Institute Genomics Platform"/>
            <person name="Russ C."/>
            <person name="Tyler B."/>
            <person name="Panabieres F."/>
            <person name="Shan W."/>
            <person name="Tripathy S."/>
            <person name="Grunwald N."/>
            <person name="Machado M."/>
            <person name="Johnson C.S."/>
            <person name="Walker B."/>
            <person name="Young S."/>
            <person name="Zeng Q."/>
            <person name="Gargeya S."/>
            <person name="Fitzgerald M."/>
            <person name="Haas B."/>
            <person name="Abouelleil A."/>
            <person name="Allen A.W."/>
            <person name="Alvarado L."/>
            <person name="Arachchi H.M."/>
            <person name="Berlin A.M."/>
            <person name="Chapman S.B."/>
            <person name="Gainer-Dewar J."/>
            <person name="Goldberg J."/>
            <person name="Griggs A."/>
            <person name="Gujja S."/>
            <person name="Hansen M."/>
            <person name="Howarth C."/>
            <person name="Imamovic A."/>
            <person name="Ireland A."/>
            <person name="Larimer J."/>
            <person name="McCowan C."/>
            <person name="Murphy C."/>
            <person name="Pearson M."/>
            <person name="Poon T.W."/>
            <person name="Priest M."/>
            <person name="Roberts A."/>
            <person name="Saif S."/>
            <person name="Shea T."/>
            <person name="Sisk P."/>
            <person name="Sykes S."/>
            <person name="Wortman J."/>
            <person name="Nusbaum C."/>
            <person name="Birren B."/>
        </authorList>
    </citation>
    <scope>NUCLEOTIDE SEQUENCE [LARGE SCALE GENOMIC DNA]</scope>
    <source>
        <strain evidence="4 5">P1976</strain>
    </source>
</reference>
<name>A0A081A2X4_PHYNI</name>
<evidence type="ECO:0000313" key="4">
    <source>
        <dbReference type="EMBL" id="ETO73235.1"/>
    </source>
</evidence>
<sequence>MTLCKTDSTTNARRQMPDKWDASRIPSQEGKVAVVTGSNSGIGYETALELARKGAHVVLACRSEERGREAERSLRETLSSTPEAGKVTFAKLDLGDLNSVKNFSEDFKKSHRRLDLLINNAGIMGGAWGLSADGHERQFATNHLGHFALTAQLFPLLKLSTPSRIVNVSSFMHRQAKWNEDDIMVTSEDKYREMDNYNVTKLSNILFTLELARRIESSGVEGVTSVACHPGLTKTNLASASASSSGRGMWWLAYKITEMTPRQSSQMGTLPTLYAATGSDVRGGDFFGPKHLQLFGYPVREDPSEISKSKSGAKKLWTLSEKLSRNVFDVES</sequence>
<dbReference type="PANTHER" id="PTHR24320">
    <property type="entry name" value="RETINOL DEHYDROGENASE"/>
    <property type="match status" value="1"/>
</dbReference>
<dbReference type="AlphaFoldDB" id="A0A081A2X4"/>
<dbReference type="PANTHER" id="PTHR24320:SF148">
    <property type="entry name" value="NAD(P)-BINDING ROSSMANN-FOLD SUPERFAMILY PROTEIN"/>
    <property type="match status" value="1"/>
</dbReference>
<dbReference type="PRINTS" id="PR00081">
    <property type="entry name" value="GDHRDH"/>
</dbReference>
<dbReference type="InterPro" id="IPR002347">
    <property type="entry name" value="SDR_fam"/>
</dbReference>
<gene>
    <name evidence="4" type="ORF">F444_10799</name>
</gene>
<evidence type="ECO:0000256" key="2">
    <source>
        <dbReference type="ARBA" id="ARBA00023002"/>
    </source>
</evidence>
<organism evidence="4 5">
    <name type="scientific">Phytophthora nicotianae P1976</name>
    <dbReference type="NCBI Taxonomy" id="1317066"/>
    <lineage>
        <taxon>Eukaryota</taxon>
        <taxon>Sar</taxon>
        <taxon>Stramenopiles</taxon>
        <taxon>Oomycota</taxon>
        <taxon>Peronosporomycetes</taxon>
        <taxon>Peronosporales</taxon>
        <taxon>Peronosporaceae</taxon>
        <taxon>Phytophthora</taxon>
    </lineage>
</organism>
<evidence type="ECO:0000256" key="1">
    <source>
        <dbReference type="ARBA" id="ARBA00006484"/>
    </source>
</evidence>
<evidence type="ECO:0000256" key="3">
    <source>
        <dbReference type="RuleBase" id="RU000363"/>
    </source>
</evidence>
<dbReference type="EMBL" id="ANJA01001938">
    <property type="protein sequence ID" value="ETO73235.1"/>
    <property type="molecule type" value="Genomic_DNA"/>
</dbReference>
<dbReference type="Gene3D" id="3.40.50.720">
    <property type="entry name" value="NAD(P)-binding Rossmann-like Domain"/>
    <property type="match status" value="1"/>
</dbReference>
<dbReference type="Proteomes" id="UP000028582">
    <property type="component" value="Unassembled WGS sequence"/>
</dbReference>
<dbReference type="PRINTS" id="PR00080">
    <property type="entry name" value="SDRFAMILY"/>
</dbReference>
<dbReference type="NCBIfam" id="NF004846">
    <property type="entry name" value="PRK06197.1"/>
    <property type="match status" value="1"/>
</dbReference>
<dbReference type="SUPFAM" id="SSF51735">
    <property type="entry name" value="NAD(P)-binding Rossmann-fold domains"/>
    <property type="match status" value="1"/>
</dbReference>
<dbReference type="CDD" id="cd05327">
    <property type="entry name" value="retinol-DH_like_SDR_c_like"/>
    <property type="match status" value="1"/>
</dbReference>
<protein>
    <recommendedName>
        <fullName evidence="6">WW domain-containing oxidoreductase</fullName>
    </recommendedName>
</protein>
<dbReference type="InterPro" id="IPR036291">
    <property type="entry name" value="NAD(P)-bd_dom_sf"/>
</dbReference>
<dbReference type="GO" id="GO:0016491">
    <property type="term" value="F:oxidoreductase activity"/>
    <property type="evidence" value="ECO:0007669"/>
    <property type="project" value="UniProtKB-KW"/>
</dbReference>
<comment type="similarity">
    <text evidence="1 3">Belongs to the short-chain dehydrogenases/reductases (SDR) family.</text>
</comment>
<dbReference type="Pfam" id="PF00106">
    <property type="entry name" value="adh_short"/>
    <property type="match status" value="1"/>
</dbReference>
<accession>A0A081A2X4</accession>
<evidence type="ECO:0000313" key="5">
    <source>
        <dbReference type="Proteomes" id="UP000028582"/>
    </source>
</evidence>
<keyword evidence="2" id="KW-0560">Oxidoreductase</keyword>